<proteinExistence type="predicted"/>
<sequence length="169" mass="18533">MASCDHCGSTILFGGVQQGFRRFCGEDCAHEAYWGPKLQAIPETEIDERLSREHQGACPKCGGPGPVDIHASHWIYSAVLFSRYGSRSELCCRSCARRNQAKDGAFSLVLGWWGFPFGIMITPAQLLRNFGGLTGLSGPKPDRPSPELRKLIAVRMAAERRDAPPGRAE</sequence>
<dbReference type="Proteomes" id="UP001216907">
    <property type="component" value="Unassembled WGS sequence"/>
</dbReference>
<dbReference type="EMBL" id="JARRAG010000002">
    <property type="protein sequence ID" value="MDG3004217.1"/>
    <property type="molecule type" value="Genomic_DNA"/>
</dbReference>
<protein>
    <submittedName>
        <fullName evidence="1">Uncharacterized protein</fullName>
    </submittedName>
</protein>
<organism evidence="1 2">
    <name type="scientific">Paludisphaera mucosa</name>
    <dbReference type="NCBI Taxonomy" id="3030827"/>
    <lineage>
        <taxon>Bacteria</taxon>
        <taxon>Pseudomonadati</taxon>
        <taxon>Planctomycetota</taxon>
        <taxon>Planctomycetia</taxon>
        <taxon>Isosphaerales</taxon>
        <taxon>Isosphaeraceae</taxon>
        <taxon>Paludisphaera</taxon>
    </lineage>
</organism>
<evidence type="ECO:0000313" key="2">
    <source>
        <dbReference type="Proteomes" id="UP001216907"/>
    </source>
</evidence>
<keyword evidence="2" id="KW-1185">Reference proteome</keyword>
<dbReference type="RefSeq" id="WP_277860578.1">
    <property type="nucleotide sequence ID" value="NZ_JARRAG010000002.1"/>
</dbReference>
<reference evidence="1 2" key="1">
    <citation type="submission" date="2023-03" db="EMBL/GenBank/DDBJ databases">
        <title>Paludisphaera mucosa sp. nov. a novel planctomycete from northern fen.</title>
        <authorList>
            <person name="Ivanova A."/>
        </authorList>
    </citation>
    <scope>NUCLEOTIDE SEQUENCE [LARGE SCALE GENOMIC DNA]</scope>
    <source>
        <strain evidence="1 2">Pla2</strain>
    </source>
</reference>
<gene>
    <name evidence="1" type="ORF">PZE19_10555</name>
</gene>
<evidence type="ECO:0000313" key="1">
    <source>
        <dbReference type="EMBL" id="MDG3004217.1"/>
    </source>
</evidence>
<name>A0ABT6F9M6_9BACT</name>
<accession>A0ABT6F9M6</accession>
<comment type="caution">
    <text evidence="1">The sequence shown here is derived from an EMBL/GenBank/DDBJ whole genome shotgun (WGS) entry which is preliminary data.</text>
</comment>